<dbReference type="AlphaFoldDB" id="A0A9W8ZD59"/>
<dbReference type="SUPFAM" id="SSF48264">
    <property type="entry name" value="Cytochrome P450"/>
    <property type="match status" value="1"/>
</dbReference>
<reference evidence="10" key="1">
    <citation type="submission" date="2022-10" db="EMBL/GenBank/DDBJ databases">
        <title>Tapping the CABI collections for fungal endophytes: first genome assemblies for Collariella, Neodidymelliopsis, Ascochyta clinopodiicola, Didymella pomorum, Didymosphaeria variabile, Neocosmospora piperis and Neocucurbitaria cava.</title>
        <authorList>
            <person name="Hill R."/>
        </authorList>
    </citation>
    <scope>NUCLEOTIDE SEQUENCE</scope>
    <source>
        <strain evidence="10">IMI 355091</strain>
    </source>
</reference>
<evidence type="ECO:0000313" key="10">
    <source>
        <dbReference type="EMBL" id="KAJ4403443.1"/>
    </source>
</evidence>
<keyword evidence="9" id="KW-0812">Transmembrane</keyword>
<evidence type="ECO:0000256" key="4">
    <source>
        <dbReference type="ARBA" id="ARBA00023002"/>
    </source>
</evidence>
<organism evidence="10 11">
    <name type="scientific">Didymella pomorum</name>
    <dbReference type="NCBI Taxonomy" id="749634"/>
    <lineage>
        <taxon>Eukaryota</taxon>
        <taxon>Fungi</taxon>
        <taxon>Dikarya</taxon>
        <taxon>Ascomycota</taxon>
        <taxon>Pezizomycotina</taxon>
        <taxon>Dothideomycetes</taxon>
        <taxon>Pleosporomycetidae</taxon>
        <taxon>Pleosporales</taxon>
        <taxon>Pleosporineae</taxon>
        <taxon>Didymellaceae</taxon>
        <taxon>Didymella</taxon>
    </lineage>
</organism>
<evidence type="ECO:0000256" key="7">
    <source>
        <dbReference type="PIRSR" id="PIRSR602401-1"/>
    </source>
</evidence>
<keyword evidence="5 7" id="KW-0408">Iron</keyword>
<dbReference type="Pfam" id="PF00067">
    <property type="entry name" value="p450"/>
    <property type="match status" value="1"/>
</dbReference>
<dbReference type="InterPro" id="IPR036396">
    <property type="entry name" value="Cyt_P450_sf"/>
</dbReference>
<evidence type="ECO:0000313" key="11">
    <source>
        <dbReference type="Proteomes" id="UP001140510"/>
    </source>
</evidence>
<keyword evidence="11" id="KW-1185">Reference proteome</keyword>
<evidence type="ECO:0008006" key="12">
    <source>
        <dbReference type="Google" id="ProtNLM"/>
    </source>
</evidence>
<dbReference type="InterPro" id="IPR050121">
    <property type="entry name" value="Cytochrome_P450_monoxygenase"/>
</dbReference>
<dbReference type="CDD" id="cd11062">
    <property type="entry name" value="CYP58-like"/>
    <property type="match status" value="1"/>
</dbReference>
<keyword evidence="9" id="KW-1133">Transmembrane helix</keyword>
<evidence type="ECO:0000256" key="3">
    <source>
        <dbReference type="ARBA" id="ARBA00022723"/>
    </source>
</evidence>
<dbReference type="PRINTS" id="PR00385">
    <property type="entry name" value="P450"/>
</dbReference>
<comment type="caution">
    <text evidence="10">The sequence shown here is derived from an EMBL/GenBank/DDBJ whole genome shotgun (WGS) entry which is preliminary data.</text>
</comment>
<sequence length="517" mass="58402">MVFSAISSQLSITEAIGIFVSVYLGYGALLALYRIYLHPLSKYPGPKLAVATKWYGFYFEVIKRGRFAWEIKRMHEIYGPVVRITPDELHVSEPAFYDELYAGTGKRRDKFPQAYNLSLVEGSSWTTIDDGLHRNRRAAVAPFFTLAAIRQFDPVIRDKLELLSQKFAKCQQSGEIVCLDEAFTAAMTDIVTEYGFGMSHNFLEGDGFAPEWHALLMGTSEQTHLTKSLPIVVRFARLFPQSWLLKLKPQMVYAIAFAQDIKNSLDKAVSESINRAQTDKIHPTVFHELLNSDLPAVEREPQRLLAEGISVMAAGMTTTSHYLRTTTYHILTNPAILTRLQTELETVMPDPHVLPPFNDLNQLPYFDAVINEGFRISHGIMSRLPRVAPTEDLHVPNTGITIAAGTPVGMSSWLVHMNAQLFPSPDDFRPDRWLEPGAEILKKYLVNFSKGSRICLGKDLARAEIVYSLALLVRRWTGEAGLGMQLYETERKDVEIERDFFNPYSDFGSKGVRVVFK</sequence>
<dbReference type="Gene3D" id="1.10.630.10">
    <property type="entry name" value="Cytochrome P450"/>
    <property type="match status" value="1"/>
</dbReference>
<evidence type="ECO:0000256" key="9">
    <source>
        <dbReference type="SAM" id="Phobius"/>
    </source>
</evidence>
<evidence type="ECO:0000256" key="8">
    <source>
        <dbReference type="RuleBase" id="RU000461"/>
    </source>
</evidence>
<feature type="transmembrane region" description="Helical" evidence="9">
    <location>
        <begin position="12"/>
        <end position="33"/>
    </location>
</feature>
<evidence type="ECO:0000256" key="5">
    <source>
        <dbReference type="ARBA" id="ARBA00023004"/>
    </source>
</evidence>
<dbReference type="EMBL" id="JAPEVA010000051">
    <property type="protein sequence ID" value="KAJ4403443.1"/>
    <property type="molecule type" value="Genomic_DNA"/>
</dbReference>
<dbReference type="PANTHER" id="PTHR24305:SF157">
    <property type="entry name" value="N-ACETYLTRYPTOPHAN 6-HYDROXYLASE IVOC-RELATED"/>
    <property type="match status" value="1"/>
</dbReference>
<evidence type="ECO:0000256" key="2">
    <source>
        <dbReference type="ARBA" id="ARBA00010617"/>
    </source>
</evidence>
<dbReference type="GO" id="GO:0020037">
    <property type="term" value="F:heme binding"/>
    <property type="evidence" value="ECO:0007669"/>
    <property type="project" value="InterPro"/>
</dbReference>
<keyword evidence="3 7" id="KW-0479">Metal-binding</keyword>
<dbReference type="OrthoDB" id="3945418at2759"/>
<evidence type="ECO:0000256" key="1">
    <source>
        <dbReference type="ARBA" id="ARBA00001971"/>
    </source>
</evidence>
<dbReference type="InterPro" id="IPR017972">
    <property type="entry name" value="Cyt_P450_CS"/>
</dbReference>
<keyword evidence="9" id="KW-0472">Membrane</keyword>
<dbReference type="PROSITE" id="PS00086">
    <property type="entry name" value="CYTOCHROME_P450"/>
    <property type="match status" value="1"/>
</dbReference>
<keyword evidence="4 8" id="KW-0560">Oxidoreductase</keyword>
<dbReference type="PRINTS" id="PR00463">
    <property type="entry name" value="EP450I"/>
</dbReference>
<protein>
    <recommendedName>
        <fullName evidence="12">Cytochrome P450</fullName>
    </recommendedName>
</protein>
<dbReference type="PANTHER" id="PTHR24305">
    <property type="entry name" value="CYTOCHROME P450"/>
    <property type="match status" value="1"/>
</dbReference>
<comment type="cofactor">
    <cofactor evidence="1 7">
        <name>heme</name>
        <dbReference type="ChEBI" id="CHEBI:30413"/>
    </cofactor>
</comment>
<accession>A0A9W8ZD59</accession>
<dbReference type="GO" id="GO:0004497">
    <property type="term" value="F:monooxygenase activity"/>
    <property type="evidence" value="ECO:0007669"/>
    <property type="project" value="UniProtKB-KW"/>
</dbReference>
<dbReference type="InterPro" id="IPR001128">
    <property type="entry name" value="Cyt_P450"/>
</dbReference>
<gene>
    <name evidence="10" type="ORF">N0V91_006495</name>
</gene>
<evidence type="ECO:0000256" key="6">
    <source>
        <dbReference type="ARBA" id="ARBA00023033"/>
    </source>
</evidence>
<keyword evidence="7 8" id="KW-0349">Heme</keyword>
<keyword evidence="6 8" id="KW-0503">Monooxygenase</keyword>
<feature type="binding site" description="axial binding residue" evidence="7">
    <location>
        <position position="455"/>
    </location>
    <ligand>
        <name>heme</name>
        <dbReference type="ChEBI" id="CHEBI:30413"/>
    </ligand>
    <ligandPart>
        <name>Fe</name>
        <dbReference type="ChEBI" id="CHEBI:18248"/>
    </ligandPart>
</feature>
<dbReference type="GO" id="GO:0016705">
    <property type="term" value="F:oxidoreductase activity, acting on paired donors, with incorporation or reduction of molecular oxygen"/>
    <property type="evidence" value="ECO:0007669"/>
    <property type="project" value="InterPro"/>
</dbReference>
<dbReference type="GO" id="GO:0005506">
    <property type="term" value="F:iron ion binding"/>
    <property type="evidence" value="ECO:0007669"/>
    <property type="project" value="InterPro"/>
</dbReference>
<proteinExistence type="inferred from homology"/>
<comment type="similarity">
    <text evidence="2 8">Belongs to the cytochrome P450 family.</text>
</comment>
<name>A0A9W8ZD59_9PLEO</name>
<dbReference type="InterPro" id="IPR002401">
    <property type="entry name" value="Cyt_P450_E_grp-I"/>
</dbReference>
<dbReference type="Proteomes" id="UP001140510">
    <property type="component" value="Unassembled WGS sequence"/>
</dbReference>